<accession>A0ABY4FLU2</accession>
<name>A0ABY4FLU2_9MICO</name>
<proteinExistence type="predicted"/>
<dbReference type="Proteomes" id="UP000831786">
    <property type="component" value="Chromosome"/>
</dbReference>
<keyword evidence="2" id="KW-1185">Reference proteome</keyword>
<sequence>MSTRTEEQAFAAIVNGEHTPVDQPAAIHTPARPGRPYYFRIAATRTSAAAHFNSPLFRGDALVLSGSAWKAGTRERISIPEDPLVDEIANLIGFDLYSKMLPQRRTDASFGTATWHFVILVDDGTAYLPGPMQVSVMNERNEESSRVMRSLTL</sequence>
<dbReference type="EMBL" id="CP095045">
    <property type="protein sequence ID" value="UOQ57262.1"/>
    <property type="molecule type" value="Genomic_DNA"/>
</dbReference>
<protein>
    <submittedName>
        <fullName evidence="1">Uncharacterized protein</fullName>
    </submittedName>
</protein>
<evidence type="ECO:0000313" key="2">
    <source>
        <dbReference type="Proteomes" id="UP000831786"/>
    </source>
</evidence>
<dbReference type="RefSeq" id="WP_244727947.1">
    <property type="nucleotide sequence ID" value="NZ_CP095045.1"/>
</dbReference>
<organism evidence="1 2">
    <name type="scientific">Leucobacter allii</name>
    <dbReference type="NCBI Taxonomy" id="2932247"/>
    <lineage>
        <taxon>Bacteria</taxon>
        <taxon>Bacillati</taxon>
        <taxon>Actinomycetota</taxon>
        <taxon>Actinomycetes</taxon>
        <taxon>Micrococcales</taxon>
        <taxon>Microbacteriaceae</taxon>
        <taxon>Leucobacter</taxon>
    </lineage>
</organism>
<evidence type="ECO:0000313" key="1">
    <source>
        <dbReference type="EMBL" id="UOQ57262.1"/>
    </source>
</evidence>
<reference evidence="1 2" key="1">
    <citation type="submission" date="2022-04" db="EMBL/GenBank/DDBJ databases">
        <title>Leucobacter sp. isolated from rhizosphere of garlic.</title>
        <authorList>
            <person name="Won M."/>
            <person name="Lee C.-M."/>
            <person name="Woen H.-Y."/>
            <person name="Kwon S.-W."/>
        </authorList>
    </citation>
    <scope>NUCLEOTIDE SEQUENCE [LARGE SCALE GENOMIC DNA]</scope>
    <source>
        <strain evidence="1 2">H21R-40</strain>
    </source>
</reference>
<gene>
    <name evidence="1" type="ORF">MUN78_16655</name>
</gene>